<gene>
    <name evidence="1" type="ORF">MYF79_16635</name>
</gene>
<reference evidence="1 2" key="1">
    <citation type="submission" date="2022-04" db="EMBL/GenBank/DDBJ databases">
        <title>The arsenic-methylating capacity of Chitinophaga filiformis YT5 during chitin decomposition.</title>
        <authorList>
            <person name="Chen G."/>
            <person name="Liang Y."/>
        </authorList>
    </citation>
    <scope>NUCLEOTIDE SEQUENCE [LARGE SCALE GENOMIC DNA]</scope>
    <source>
        <strain evidence="1 2">YT5</strain>
    </source>
</reference>
<sequence length="415" mass="47064">MTKRVGLTIILSMITGLVYSQAVKTTEEKELLKKIDVFTNTNRQGWYDLETLMNSLPDSEIVQRTEKFRNAPFIKAFNSFAQANGDQYAAVRMSKFAQYAPPPAALLALDWDTTSLRNAGSLTGNIDLFSVALLRTFDPAMTAQIANSMFAAAIFSDSTLQEHALRYYRTKGLYGMQVYTQLLSGDLWQVWAADRTLAVSFRYDLRRGIISAPSRTKLDDPAYTKIIWSRSIVKPADETVQLMDDLLQSIWNSYPASGYGSDDLLYVHRQQQTEKLAAFLSSNRRRYKAAREQELRSLAPPPPALTGFRELTTIADDITPYRDSAYNAATLLHPHQWGSAIQMAALPYFEISAKDYARRVQYNAIFGVNSYARRLNENEWEVWVVGTLDACTYIWDLSSGHISKPRYWVREEAGT</sequence>
<proteinExistence type="predicted"/>
<protein>
    <submittedName>
        <fullName evidence="1">Uncharacterized protein</fullName>
    </submittedName>
</protein>
<evidence type="ECO:0000313" key="2">
    <source>
        <dbReference type="Proteomes" id="UP000830198"/>
    </source>
</evidence>
<dbReference type="RefSeq" id="WP_247808778.1">
    <property type="nucleotide sequence ID" value="NZ_CP095855.1"/>
</dbReference>
<accession>A0ABY4HSU4</accession>
<keyword evidence="2" id="KW-1185">Reference proteome</keyword>
<dbReference type="EMBL" id="CP095855">
    <property type="protein sequence ID" value="UPK66567.1"/>
    <property type="molecule type" value="Genomic_DNA"/>
</dbReference>
<organism evidence="1 2">
    <name type="scientific">Chitinophaga filiformis</name>
    <name type="common">Myxococcus filiformis</name>
    <name type="synonym">Flexibacter filiformis</name>
    <dbReference type="NCBI Taxonomy" id="104663"/>
    <lineage>
        <taxon>Bacteria</taxon>
        <taxon>Pseudomonadati</taxon>
        <taxon>Bacteroidota</taxon>
        <taxon>Chitinophagia</taxon>
        <taxon>Chitinophagales</taxon>
        <taxon>Chitinophagaceae</taxon>
        <taxon>Chitinophaga</taxon>
    </lineage>
</organism>
<name>A0ABY4HSU4_CHIFI</name>
<evidence type="ECO:0000313" key="1">
    <source>
        <dbReference type="EMBL" id="UPK66567.1"/>
    </source>
</evidence>
<dbReference type="Proteomes" id="UP000830198">
    <property type="component" value="Chromosome"/>
</dbReference>